<gene>
    <name evidence="2" type="ORF">IAD22_03625</name>
</gene>
<dbReference type="GO" id="GO:0016747">
    <property type="term" value="F:acyltransferase activity, transferring groups other than amino-acyl groups"/>
    <property type="evidence" value="ECO:0007669"/>
    <property type="project" value="InterPro"/>
</dbReference>
<evidence type="ECO:0000313" key="3">
    <source>
        <dbReference type="Proteomes" id="UP000824118"/>
    </source>
</evidence>
<sequence>MERQYRKVPDCEKQALRPQLENIWKKCFFDTDEGTKFVFENIYPDSRCYCCFTDDICCASLYLIDGETEDKKGDLQRVHYLFGAATLPEYRKGGIMSSLIEYALMDSFKEGHKASVLLPANEGLYSYYGKLGYVPLYGTEIRDYELLKTHKSEKIPLIYDEKEKTDNIIKLRKTAKQPVQVMQFPDKTVKNALGYNSIYNGFSLSGEDFYMTVQSSSKETVATEFISEKPVEEVLNSVFSEFDDIKKITVRVPCCSENKFGMINVLDKSVEFSNKIYIGLTKD</sequence>
<accession>A0A9D1LY09</accession>
<dbReference type="PROSITE" id="PS51186">
    <property type="entry name" value="GNAT"/>
    <property type="match status" value="1"/>
</dbReference>
<comment type="caution">
    <text evidence="2">The sequence shown here is derived from an EMBL/GenBank/DDBJ whole genome shotgun (WGS) entry which is preliminary data.</text>
</comment>
<dbReference type="InterPro" id="IPR000182">
    <property type="entry name" value="GNAT_dom"/>
</dbReference>
<evidence type="ECO:0000313" key="2">
    <source>
        <dbReference type="EMBL" id="HIU50085.1"/>
    </source>
</evidence>
<reference evidence="2" key="2">
    <citation type="journal article" date="2021" name="PeerJ">
        <title>Extensive microbial diversity within the chicken gut microbiome revealed by metagenomics and culture.</title>
        <authorList>
            <person name="Gilroy R."/>
            <person name="Ravi A."/>
            <person name="Getino M."/>
            <person name="Pursley I."/>
            <person name="Horton D.L."/>
            <person name="Alikhan N.F."/>
            <person name="Baker D."/>
            <person name="Gharbi K."/>
            <person name="Hall N."/>
            <person name="Watson M."/>
            <person name="Adriaenssens E.M."/>
            <person name="Foster-Nyarko E."/>
            <person name="Jarju S."/>
            <person name="Secka A."/>
            <person name="Antonio M."/>
            <person name="Oren A."/>
            <person name="Chaudhuri R.R."/>
            <person name="La Ragione R."/>
            <person name="Hildebrand F."/>
            <person name="Pallen M.J."/>
        </authorList>
    </citation>
    <scope>NUCLEOTIDE SEQUENCE</scope>
    <source>
        <strain evidence="2">ChiGjej1B1-1684</strain>
    </source>
</reference>
<dbReference type="AlphaFoldDB" id="A0A9D1LY09"/>
<dbReference type="Pfam" id="PF13527">
    <property type="entry name" value="Acetyltransf_9"/>
    <property type="match status" value="1"/>
</dbReference>
<dbReference type="SUPFAM" id="SSF55729">
    <property type="entry name" value="Acyl-CoA N-acyltransferases (Nat)"/>
    <property type="match status" value="1"/>
</dbReference>
<feature type="domain" description="N-acetyltransferase" evidence="1">
    <location>
        <begin position="6"/>
        <end position="151"/>
    </location>
</feature>
<protein>
    <submittedName>
        <fullName evidence="2">GNAT family N-acetyltransferase</fullName>
    </submittedName>
</protein>
<name>A0A9D1LY09_9FIRM</name>
<dbReference type="InterPro" id="IPR016181">
    <property type="entry name" value="Acyl_CoA_acyltransferase"/>
</dbReference>
<proteinExistence type="predicted"/>
<organism evidence="2 3">
    <name type="scientific">Candidatus Limousia pullorum</name>
    <dbReference type="NCBI Taxonomy" id="2840860"/>
    <lineage>
        <taxon>Bacteria</taxon>
        <taxon>Bacillati</taxon>
        <taxon>Bacillota</taxon>
        <taxon>Clostridia</taxon>
        <taxon>Eubacteriales</taxon>
        <taxon>Oscillospiraceae</taxon>
        <taxon>Oscillospiraceae incertae sedis</taxon>
        <taxon>Candidatus Limousia</taxon>
    </lineage>
</organism>
<dbReference type="EMBL" id="DVNG01000052">
    <property type="protein sequence ID" value="HIU50085.1"/>
    <property type="molecule type" value="Genomic_DNA"/>
</dbReference>
<reference evidence="2" key="1">
    <citation type="submission" date="2020-10" db="EMBL/GenBank/DDBJ databases">
        <authorList>
            <person name="Gilroy R."/>
        </authorList>
    </citation>
    <scope>NUCLEOTIDE SEQUENCE</scope>
    <source>
        <strain evidence="2">ChiGjej1B1-1684</strain>
    </source>
</reference>
<dbReference type="Proteomes" id="UP000824118">
    <property type="component" value="Unassembled WGS sequence"/>
</dbReference>
<evidence type="ECO:0000259" key="1">
    <source>
        <dbReference type="PROSITE" id="PS51186"/>
    </source>
</evidence>
<dbReference type="Gene3D" id="3.40.630.30">
    <property type="match status" value="1"/>
</dbReference>